<comment type="catalytic activity">
    <reaction evidence="11">
        <text>fluoride(in) = fluoride(out)</text>
        <dbReference type="Rhea" id="RHEA:76159"/>
        <dbReference type="ChEBI" id="CHEBI:17051"/>
    </reaction>
    <physiologicalReaction direction="left-to-right" evidence="11">
        <dbReference type="Rhea" id="RHEA:76160"/>
    </physiologicalReaction>
</comment>
<evidence type="ECO:0000256" key="10">
    <source>
        <dbReference type="ARBA" id="ARBA00035120"/>
    </source>
</evidence>
<dbReference type="InterPro" id="IPR003691">
    <property type="entry name" value="FluC"/>
</dbReference>
<comment type="function">
    <text evidence="12">Fluoride-specific ion channel. Important for reducing fluoride concentration in the cell, thus reducing its toxicity.</text>
</comment>
<keyword evidence="14" id="KW-1185">Reference proteome</keyword>
<dbReference type="EMBL" id="MLBY01000003">
    <property type="protein sequence ID" value="MEE7456187.1"/>
    <property type="molecule type" value="Genomic_DNA"/>
</dbReference>
<feature type="transmembrane region" description="Helical" evidence="12">
    <location>
        <begin position="32"/>
        <end position="52"/>
    </location>
</feature>
<organism evidence="13 14">
    <name type="scientific">Methylobacterium radiotolerans</name>
    <dbReference type="NCBI Taxonomy" id="31998"/>
    <lineage>
        <taxon>Bacteria</taxon>
        <taxon>Pseudomonadati</taxon>
        <taxon>Pseudomonadota</taxon>
        <taxon>Alphaproteobacteria</taxon>
        <taxon>Hyphomicrobiales</taxon>
        <taxon>Methylobacteriaceae</taxon>
        <taxon>Methylobacterium</taxon>
    </lineage>
</organism>
<dbReference type="Pfam" id="PF02537">
    <property type="entry name" value="CRCB"/>
    <property type="match status" value="1"/>
</dbReference>
<feature type="transmembrane region" description="Helical" evidence="12">
    <location>
        <begin position="7"/>
        <end position="26"/>
    </location>
</feature>
<evidence type="ECO:0000256" key="6">
    <source>
        <dbReference type="ARBA" id="ARBA00023053"/>
    </source>
</evidence>
<dbReference type="HAMAP" id="MF_00454">
    <property type="entry name" value="FluC"/>
    <property type="match status" value="1"/>
</dbReference>
<dbReference type="Proteomes" id="UP001349262">
    <property type="component" value="Unassembled WGS sequence"/>
</dbReference>
<evidence type="ECO:0000256" key="3">
    <source>
        <dbReference type="ARBA" id="ARBA00022519"/>
    </source>
</evidence>
<comment type="activity regulation">
    <text evidence="12">Na(+) is not transported, but it plays an essential structural role and its presence is essential for fluoride channel function.</text>
</comment>
<feature type="binding site" evidence="12">
    <location>
        <position position="77"/>
    </location>
    <ligand>
        <name>Na(+)</name>
        <dbReference type="ChEBI" id="CHEBI:29101"/>
        <note>structural</note>
    </ligand>
</feature>
<evidence type="ECO:0000256" key="11">
    <source>
        <dbReference type="ARBA" id="ARBA00035585"/>
    </source>
</evidence>
<reference evidence="13 14" key="1">
    <citation type="journal article" date="2012" name="Genet. Mol. Biol.">
        <title>Analysis of 16S rRNA and mxaF genes revealing insights into Methylobacterium niche-specific plant association.</title>
        <authorList>
            <person name="Dourado M.N."/>
            <person name="Andreote F.D."/>
            <person name="Dini-Andreote F."/>
            <person name="Conti R."/>
            <person name="Araujo J.M."/>
            <person name="Araujo W.L."/>
        </authorList>
    </citation>
    <scope>NUCLEOTIDE SEQUENCE [LARGE SCALE GENOMIC DNA]</scope>
    <source>
        <strain evidence="13 14">SR1.6/4</strain>
    </source>
</reference>
<evidence type="ECO:0000256" key="9">
    <source>
        <dbReference type="ARBA" id="ARBA00023303"/>
    </source>
</evidence>
<evidence type="ECO:0000256" key="1">
    <source>
        <dbReference type="ARBA" id="ARBA00004651"/>
    </source>
</evidence>
<comment type="similarity">
    <text evidence="10 12">Belongs to the fluoride channel Fluc/FEX (TC 1.A.43) family.</text>
</comment>
<comment type="subcellular location">
    <subcellularLocation>
        <location evidence="1 12">Cell membrane</location>
        <topology evidence="1 12">Multi-pass membrane protein</topology>
    </subcellularLocation>
</comment>
<sequence>MGARAVFVFIGGGFGAITREFLILLIPQQSGAFPLDIFTANVLASFCLGAVFELHRLNQVSDEYLLLIGTGLAGGMSTFSSFVYGIVSEASSPGQVGLAVLYCLSSLIVGYAAIWLGISSGKRRRRA</sequence>
<feature type="transmembrane region" description="Helical" evidence="12">
    <location>
        <begin position="64"/>
        <end position="87"/>
    </location>
</feature>
<keyword evidence="12" id="KW-0479">Metal-binding</keyword>
<gene>
    <name evidence="12" type="primary">fluC</name>
    <name evidence="12" type="synonym">crcB</name>
    <name evidence="13" type="ORF">MRSR164_05020</name>
</gene>
<dbReference type="NCBIfam" id="NF002455">
    <property type="entry name" value="PRK01636.1-3"/>
    <property type="match status" value="1"/>
</dbReference>
<keyword evidence="2 12" id="KW-1003">Cell membrane</keyword>
<evidence type="ECO:0000256" key="5">
    <source>
        <dbReference type="ARBA" id="ARBA00022989"/>
    </source>
</evidence>
<keyword evidence="8 12" id="KW-0472">Membrane</keyword>
<keyword evidence="7 12" id="KW-0406">Ion transport</keyword>
<evidence type="ECO:0000256" key="12">
    <source>
        <dbReference type="HAMAP-Rule" id="MF_00454"/>
    </source>
</evidence>
<evidence type="ECO:0000256" key="8">
    <source>
        <dbReference type="ARBA" id="ARBA00023136"/>
    </source>
</evidence>
<comment type="caution">
    <text evidence="13">The sequence shown here is derived from an EMBL/GenBank/DDBJ whole genome shotgun (WGS) entry which is preliminary data.</text>
</comment>
<feature type="transmembrane region" description="Helical" evidence="12">
    <location>
        <begin position="99"/>
        <end position="118"/>
    </location>
</feature>
<keyword evidence="3" id="KW-0997">Cell inner membrane</keyword>
<evidence type="ECO:0000313" key="13">
    <source>
        <dbReference type="EMBL" id="MEE7456187.1"/>
    </source>
</evidence>
<feature type="binding site" evidence="12">
    <location>
        <position position="74"/>
    </location>
    <ligand>
        <name>Na(+)</name>
        <dbReference type="ChEBI" id="CHEBI:29101"/>
        <note>structural</note>
    </ligand>
</feature>
<dbReference type="PANTHER" id="PTHR28259">
    <property type="entry name" value="FLUORIDE EXPORT PROTEIN 1-RELATED"/>
    <property type="match status" value="1"/>
</dbReference>
<evidence type="ECO:0000256" key="7">
    <source>
        <dbReference type="ARBA" id="ARBA00023065"/>
    </source>
</evidence>
<proteinExistence type="inferred from homology"/>
<name>A0ABU7T6K7_9HYPH</name>
<evidence type="ECO:0000313" key="14">
    <source>
        <dbReference type="Proteomes" id="UP001349262"/>
    </source>
</evidence>
<evidence type="ECO:0000256" key="2">
    <source>
        <dbReference type="ARBA" id="ARBA00022475"/>
    </source>
</evidence>
<keyword evidence="5 12" id="KW-1133">Transmembrane helix</keyword>
<evidence type="ECO:0000256" key="4">
    <source>
        <dbReference type="ARBA" id="ARBA00022692"/>
    </source>
</evidence>
<accession>A0ABU7T6K7</accession>
<protein>
    <recommendedName>
        <fullName evidence="12">Fluoride-specific ion channel FluC</fullName>
    </recommendedName>
</protein>
<dbReference type="PANTHER" id="PTHR28259:SF1">
    <property type="entry name" value="FLUORIDE EXPORT PROTEIN 1-RELATED"/>
    <property type="match status" value="1"/>
</dbReference>
<keyword evidence="12" id="KW-0813">Transport</keyword>
<keyword evidence="4 12" id="KW-0812">Transmembrane</keyword>
<keyword evidence="6 12" id="KW-0915">Sodium</keyword>
<keyword evidence="9 12" id="KW-0407">Ion channel</keyword>